<name>K1YXY0_9BACT</name>
<keyword evidence="3" id="KW-0067">ATP-binding</keyword>
<dbReference type="SMART" id="SM01086">
    <property type="entry name" value="ClpB_D2-small"/>
    <property type="match status" value="1"/>
</dbReference>
<feature type="coiled-coil region" evidence="5">
    <location>
        <begin position="293"/>
        <end position="320"/>
    </location>
</feature>
<dbReference type="FunFam" id="3.40.50.300:FF:000010">
    <property type="entry name" value="Chaperone clpB 1, putative"/>
    <property type="match status" value="1"/>
</dbReference>
<evidence type="ECO:0000256" key="4">
    <source>
        <dbReference type="ARBA" id="ARBA00023186"/>
    </source>
</evidence>
<dbReference type="Pfam" id="PF07724">
    <property type="entry name" value="AAA_2"/>
    <property type="match status" value="1"/>
</dbReference>
<sequence>MYTNFTEEYKNLMLETENIVKSKGFSEILPEDVFLRSLEIKTGPIYELYASSGINMKIANEVLSRSPFNLFGTSRTGAYTGLSPRLKELIVLSMKIAAGAEKKRAGAEDFLLALFHTNTETWFYQFFDFIGLSPKDIELDLKELNVAIVKNGDSTIFGPLDNILHAIEEGLAGGFGEGEMADPFAHNKKPEWKKVESLTPALDFFGTDLTEEAHSGKIDAIIGRDMEIERLISVLNRKTKNNPCLVGEPGVGKTAVVEGLALRIAEGKVPLAMQNKRIVSLDLSGMVAGTKYRGEFEARLKQIIEEASKMENEVVLFIDEIHTIIGAGSAEGTLDAANILKPAMGRGKVCIIGATTLNEYQKYIEKDSALERRFQKIDVDEPKEEVAIEIISGLRNSFEEFHNLIIDDDAIIDAVRLSVRYVTDRYLPDKAIDLIDEACSAKSMKYNGSESEVKGLRQEIEKLQKEIEDYVLSGQYHKAIKVKEKQNDIEKRIQEKKAKKVIPRAKRQRITSDDIQKIIERVTGVPAKNIAIEDMKKLQSLEKNLAHHIIGQDEAISSIVSAIKRNRAGISNRNRPIGSFLFLGPTGVGKTELVKQLAQEFFGDEKALIKLDMSEYNERSSASKLIGTTAWYVGYEEGGMLTERVRRKPYSIVLFDEIEKGSFEVFNLLLQILEDGTLTDGKGRKINFKNTIVIMTSNIGWEEFTSKASQIGFDVSSDTEAKIIRDYEKIKEKITLSLGEYFSPEFLNRIDRVVVFNPLDKTVLKKIIVLQLDILKKRLMELGMTLEYDAKAISLILKETYNPEFGARPVRRYIQDKIEDTIADRIIQGKKSNTIMVTSLKWKLLVK</sequence>
<evidence type="ECO:0008006" key="9">
    <source>
        <dbReference type="Google" id="ProtNLM"/>
    </source>
</evidence>
<feature type="coiled-coil region" evidence="5">
    <location>
        <begin position="446"/>
        <end position="499"/>
    </location>
</feature>
<gene>
    <name evidence="8" type="ORF">ACD_78C00108G0003</name>
</gene>
<accession>K1YXY0</accession>
<dbReference type="InterPro" id="IPR027417">
    <property type="entry name" value="P-loop_NTPase"/>
</dbReference>
<evidence type="ECO:0000313" key="8">
    <source>
        <dbReference type="EMBL" id="EKD30249.1"/>
    </source>
</evidence>
<dbReference type="Gene3D" id="1.10.1780.10">
    <property type="entry name" value="Clp, N-terminal domain"/>
    <property type="match status" value="1"/>
</dbReference>
<dbReference type="InterPro" id="IPR018368">
    <property type="entry name" value="ClpA/B_CS1"/>
</dbReference>
<dbReference type="Gene3D" id="1.10.8.60">
    <property type="match status" value="2"/>
</dbReference>
<keyword evidence="2" id="KW-0547">Nucleotide-binding</keyword>
<dbReference type="EMBL" id="AMFJ01034108">
    <property type="protein sequence ID" value="EKD30249.1"/>
    <property type="molecule type" value="Genomic_DNA"/>
</dbReference>
<dbReference type="SMART" id="SM00382">
    <property type="entry name" value="AAA"/>
    <property type="match status" value="2"/>
</dbReference>
<dbReference type="PANTHER" id="PTHR11638">
    <property type="entry name" value="ATP-DEPENDENT CLP PROTEASE"/>
    <property type="match status" value="1"/>
</dbReference>
<protein>
    <recommendedName>
        <fullName evidence="9">Clp R domain-containing protein</fullName>
    </recommendedName>
</protein>
<keyword evidence="1" id="KW-0677">Repeat</keyword>
<dbReference type="GO" id="GO:0005524">
    <property type="term" value="F:ATP binding"/>
    <property type="evidence" value="ECO:0007669"/>
    <property type="project" value="UniProtKB-KW"/>
</dbReference>
<comment type="caution">
    <text evidence="8">The sequence shown here is derived from an EMBL/GenBank/DDBJ whole genome shotgun (WGS) entry which is preliminary data.</text>
</comment>
<dbReference type="Pfam" id="PF17871">
    <property type="entry name" value="AAA_lid_9"/>
    <property type="match status" value="1"/>
</dbReference>
<dbReference type="CDD" id="cd19499">
    <property type="entry name" value="RecA-like_ClpB_Hsp104-like"/>
    <property type="match status" value="1"/>
</dbReference>
<evidence type="ECO:0000256" key="3">
    <source>
        <dbReference type="ARBA" id="ARBA00022840"/>
    </source>
</evidence>
<dbReference type="GO" id="GO:0016887">
    <property type="term" value="F:ATP hydrolysis activity"/>
    <property type="evidence" value="ECO:0007669"/>
    <property type="project" value="InterPro"/>
</dbReference>
<evidence type="ECO:0000256" key="2">
    <source>
        <dbReference type="ARBA" id="ARBA00022741"/>
    </source>
</evidence>
<dbReference type="PROSITE" id="PS00870">
    <property type="entry name" value="CLPAB_1"/>
    <property type="match status" value="1"/>
</dbReference>
<evidence type="ECO:0000259" key="6">
    <source>
        <dbReference type="SMART" id="SM00382"/>
    </source>
</evidence>
<organism evidence="8">
    <name type="scientific">uncultured bacterium</name>
    <name type="common">gcode 4</name>
    <dbReference type="NCBI Taxonomy" id="1234023"/>
    <lineage>
        <taxon>Bacteria</taxon>
        <taxon>environmental samples</taxon>
    </lineage>
</organism>
<dbReference type="InterPro" id="IPR003959">
    <property type="entry name" value="ATPase_AAA_core"/>
</dbReference>
<feature type="domain" description="AAA+ ATPase" evidence="6">
    <location>
        <begin position="239"/>
        <end position="384"/>
    </location>
</feature>
<evidence type="ECO:0000256" key="1">
    <source>
        <dbReference type="ARBA" id="ARBA00022737"/>
    </source>
</evidence>
<keyword evidence="5" id="KW-0175">Coiled coil</keyword>
<dbReference type="FunFam" id="3.40.50.300:FF:000025">
    <property type="entry name" value="ATP-dependent Clp protease subunit"/>
    <property type="match status" value="1"/>
</dbReference>
<dbReference type="CDD" id="cd00009">
    <property type="entry name" value="AAA"/>
    <property type="match status" value="1"/>
</dbReference>
<proteinExistence type="predicted"/>
<dbReference type="Pfam" id="PF00004">
    <property type="entry name" value="AAA"/>
    <property type="match status" value="1"/>
</dbReference>
<dbReference type="PANTHER" id="PTHR11638:SF18">
    <property type="entry name" value="HEAT SHOCK PROTEIN 104"/>
    <property type="match status" value="1"/>
</dbReference>
<evidence type="ECO:0000256" key="5">
    <source>
        <dbReference type="SAM" id="Coils"/>
    </source>
</evidence>
<keyword evidence="4" id="KW-0143">Chaperone</keyword>
<dbReference type="AlphaFoldDB" id="K1YXY0"/>
<dbReference type="PRINTS" id="PR00300">
    <property type="entry name" value="CLPPROTEASEA"/>
</dbReference>
<dbReference type="InterPro" id="IPR019489">
    <property type="entry name" value="Clp_ATPase_C"/>
</dbReference>
<dbReference type="InterPro" id="IPR050130">
    <property type="entry name" value="ClpA_ClpB"/>
</dbReference>
<dbReference type="InterPro" id="IPR041546">
    <property type="entry name" value="ClpA/ClpB_AAA_lid"/>
</dbReference>
<dbReference type="Gene3D" id="3.40.50.300">
    <property type="entry name" value="P-loop containing nucleotide triphosphate hydrolases"/>
    <property type="match status" value="2"/>
</dbReference>
<dbReference type="Gene3D" id="4.10.860.10">
    <property type="entry name" value="UVR domain"/>
    <property type="match status" value="1"/>
</dbReference>
<feature type="domain" description="Clp ATPase C-terminal" evidence="7">
    <location>
        <begin position="759"/>
        <end position="846"/>
    </location>
</feature>
<dbReference type="GO" id="GO:0034605">
    <property type="term" value="P:cellular response to heat"/>
    <property type="evidence" value="ECO:0007669"/>
    <property type="project" value="TreeGrafter"/>
</dbReference>
<dbReference type="SUPFAM" id="SSF81923">
    <property type="entry name" value="Double Clp-N motif"/>
    <property type="match status" value="1"/>
</dbReference>
<dbReference type="GO" id="GO:0005737">
    <property type="term" value="C:cytoplasm"/>
    <property type="evidence" value="ECO:0007669"/>
    <property type="project" value="TreeGrafter"/>
</dbReference>
<dbReference type="InterPro" id="IPR036628">
    <property type="entry name" value="Clp_N_dom_sf"/>
</dbReference>
<dbReference type="InterPro" id="IPR001270">
    <property type="entry name" value="ClpA/B"/>
</dbReference>
<dbReference type="SUPFAM" id="SSF52540">
    <property type="entry name" value="P-loop containing nucleoside triphosphate hydrolases"/>
    <property type="match status" value="2"/>
</dbReference>
<evidence type="ECO:0000259" key="7">
    <source>
        <dbReference type="SMART" id="SM01086"/>
    </source>
</evidence>
<dbReference type="Pfam" id="PF10431">
    <property type="entry name" value="ClpB_D2-small"/>
    <property type="match status" value="1"/>
</dbReference>
<dbReference type="InterPro" id="IPR003593">
    <property type="entry name" value="AAA+_ATPase"/>
</dbReference>
<reference evidence="8" key="1">
    <citation type="journal article" date="2012" name="Science">
        <title>Fermentation, hydrogen, and sulfur metabolism in multiple uncultivated bacterial phyla.</title>
        <authorList>
            <person name="Wrighton K.C."/>
            <person name="Thomas B.C."/>
            <person name="Sharon I."/>
            <person name="Miller C.S."/>
            <person name="Castelle C.J."/>
            <person name="VerBerkmoes N.C."/>
            <person name="Wilkins M.J."/>
            <person name="Hettich R.L."/>
            <person name="Lipton M.S."/>
            <person name="Williams K.H."/>
            <person name="Long P.E."/>
            <person name="Banfield J.F."/>
        </authorList>
    </citation>
    <scope>NUCLEOTIDE SEQUENCE [LARGE SCALE GENOMIC DNA]</scope>
</reference>
<feature type="domain" description="AAA+ ATPase" evidence="6">
    <location>
        <begin position="576"/>
        <end position="735"/>
    </location>
</feature>